<dbReference type="PRINTS" id="PR00039">
    <property type="entry name" value="HTHLYSR"/>
</dbReference>
<evidence type="ECO:0000313" key="7">
    <source>
        <dbReference type="Proteomes" id="UP000215256"/>
    </source>
</evidence>
<dbReference type="Gene3D" id="3.40.190.290">
    <property type="match status" value="1"/>
</dbReference>
<dbReference type="GO" id="GO:0043565">
    <property type="term" value="F:sequence-specific DNA binding"/>
    <property type="evidence" value="ECO:0007669"/>
    <property type="project" value="TreeGrafter"/>
</dbReference>
<keyword evidence="4" id="KW-0804">Transcription</keyword>
<gene>
    <name evidence="6" type="ORF">CES85_3694</name>
</gene>
<dbReference type="InterPro" id="IPR058163">
    <property type="entry name" value="LysR-type_TF_proteobact-type"/>
</dbReference>
<keyword evidence="3" id="KW-0238">DNA-binding</keyword>
<dbReference type="Gene3D" id="1.10.10.10">
    <property type="entry name" value="Winged helix-like DNA-binding domain superfamily/Winged helix DNA-binding domain"/>
    <property type="match status" value="1"/>
</dbReference>
<dbReference type="OrthoDB" id="9812435at2"/>
<sequence length="316" mass="35084">MDKFGTLGIFVQAAEGGSFVAAAHRLGLSSSAVGKAIARLEREMGVRLFHRSTRSMTLTEEGSFFLDTCRRILSELDAAQAQLSRSHTTPHGLLRVSFPLTGMLLMPAISAFMTAYPEIRLDLDFTDRLVDVIEEGFDAVVRTGEVRDTRLMSRKLGTFQHRIVASAAYLEKAGVPQVPEDLLRHRCMHHRYANSGKLEPWPLAREGKDLRIVLPTTTIASTLEPLVNLAENGFGITCLPHFAVAQQIAERKLVPVLNDYTAEAGIFRVLWPTSRYLSPKIRVFVDFMAANLFNFENTSVPATAMAKDAAKARRPR</sequence>
<evidence type="ECO:0000313" key="6">
    <source>
        <dbReference type="EMBL" id="ASV88023.1"/>
    </source>
</evidence>
<dbReference type="EMBL" id="CP022605">
    <property type="protein sequence ID" value="ASV88023.1"/>
    <property type="molecule type" value="Genomic_DNA"/>
</dbReference>
<keyword evidence="6" id="KW-0614">Plasmid</keyword>
<keyword evidence="2" id="KW-0805">Transcription regulation</keyword>
<evidence type="ECO:0000256" key="1">
    <source>
        <dbReference type="ARBA" id="ARBA00009437"/>
    </source>
</evidence>
<dbReference type="KEGG" id="och:CES85_3694"/>
<protein>
    <submittedName>
        <fullName evidence="6">LysR substrate binding domain protein</fullName>
    </submittedName>
</protein>
<dbReference type="Proteomes" id="UP000215256">
    <property type="component" value="Plasmid unnamed1"/>
</dbReference>
<evidence type="ECO:0000259" key="5">
    <source>
        <dbReference type="PROSITE" id="PS50931"/>
    </source>
</evidence>
<dbReference type="InterPro" id="IPR036390">
    <property type="entry name" value="WH_DNA-bd_sf"/>
</dbReference>
<geneLocation type="plasmid" evidence="6 7">
    <name>unnamed1</name>
</geneLocation>
<dbReference type="GO" id="GO:0003700">
    <property type="term" value="F:DNA-binding transcription factor activity"/>
    <property type="evidence" value="ECO:0007669"/>
    <property type="project" value="InterPro"/>
</dbReference>
<comment type="similarity">
    <text evidence="1">Belongs to the LysR transcriptional regulatory family.</text>
</comment>
<feature type="domain" description="HTH lysR-type" evidence="5">
    <location>
        <begin position="9"/>
        <end position="59"/>
    </location>
</feature>
<dbReference type="PROSITE" id="PS50931">
    <property type="entry name" value="HTH_LYSR"/>
    <property type="match status" value="1"/>
</dbReference>
<dbReference type="InterPro" id="IPR005119">
    <property type="entry name" value="LysR_subst-bd"/>
</dbReference>
<proteinExistence type="inferred from homology"/>
<evidence type="ECO:0000256" key="4">
    <source>
        <dbReference type="ARBA" id="ARBA00023163"/>
    </source>
</evidence>
<organism evidence="6 7">
    <name type="scientific">Ochrobactrum quorumnocens</name>
    <dbReference type="NCBI Taxonomy" id="271865"/>
    <lineage>
        <taxon>Bacteria</taxon>
        <taxon>Pseudomonadati</taxon>
        <taxon>Pseudomonadota</taxon>
        <taxon>Alphaproteobacteria</taxon>
        <taxon>Hyphomicrobiales</taxon>
        <taxon>Brucellaceae</taxon>
        <taxon>Brucella/Ochrobactrum group</taxon>
        <taxon>Ochrobactrum</taxon>
    </lineage>
</organism>
<evidence type="ECO:0000256" key="3">
    <source>
        <dbReference type="ARBA" id="ARBA00023125"/>
    </source>
</evidence>
<dbReference type="Pfam" id="PF03466">
    <property type="entry name" value="LysR_substrate"/>
    <property type="match status" value="1"/>
</dbReference>
<dbReference type="AlphaFoldDB" id="A0A248UME3"/>
<dbReference type="CDD" id="cd08476">
    <property type="entry name" value="PBP2_CrgA_like_7"/>
    <property type="match status" value="1"/>
</dbReference>
<accession>A0A248UME3</accession>
<dbReference type="SUPFAM" id="SSF53850">
    <property type="entry name" value="Periplasmic binding protein-like II"/>
    <property type="match status" value="1"/>
</dbReference>
<name>A0A248UME3_9HYPH</name>
<dbReference type="GO" id="GO:0006351">
    <property type="term" value="P:DNA-templated transcription"/>
    <property type="evidence" value="ECO:0007669"/>
    <property type="project" value="TreeGrafter"/>
</dbReference>
<dbReference type="PANTHER" id="PTHR30537">
    <property type="entry name" value="HTH-TYPE TRANSCRIPTIONAL REGULATOR"/>
    <property type="match status" value="1"/>
</dbReference>
<reference evidence="6 7" key="1">
    <citation type="submission" date="2017-07" db="EMBL/GenBank/DDBJ databases">
        <title>Phylogenetic study on the rhizospheric bacterium Ochrobactrum sp. A44.</title>
        <authorList>
            <person name="Krzyzanowska D.M."/>
            <person name="Ossowicki A."/>
            <person name="Rajewska M."/>
            <person name="Maciag T."/>
            <person name="Kaczynski Z."/>
            <person name="Czerwicka M."/>
            <person name="Jafra S."/>
        </authorList>
    </citation>
    <scope>NUCLEOTIDE SEQUENCE [LARGE SCALE GENOMIC DNA]</scope>
    <source>
        <strain evidence="6 7">A44</strain>
        <plasmid evidence="6 7">unnamed1</plasmid>
    </source>
</reference>
<dbReference type="Pfam" id="PF00126">
    <property type="entry name" value="HTH_1"/>
    <property type="match status" value="1"/>
</dbReference>
<dbReference type="RefSeq" id="WP_095448725.1">
    <property type="nucleotide sequence ID" value="NZ_CP022605.1"/>
</dbReference>
<dbReference type="InterPro" id="IPR036388">
    <property type="entry name" value="WH-like_DNA-bd_sf"/>
</dbReference>
<dbReference type="InterPro" id="IPR000847">
    <property type="entry name" value="LysR_HTH_N"/>
</dbReference>
<dbReference type="SUPFAM" id="SSF46785">
    <property type="entry name" value="Winged helix' DNA-binding domain"/>
    <property type="match status" value="1"/>
</dbReference>
<evidence type="ECO:0000256" key="2">
    <source>
        <dbReference type="ARBA" id="ARBA00023015"/>
    </source>
</evidence>
<dbReference type="FunFam" id="1.10.10.10:FF:000001">
    <property type="entry name" value="LysR family transcriptional regulator"/>
    <property type="match status" value="1"/>
</dbReference>
<dbReference type="PANTHER" id="PTHR30537:SF72">
    <property type="entry name" value="LYSR FAMILY TRANSCRIPTIONAL REGULATOR"/>
    <property type="match status" value="1"/>
</dbReference>